<accession>A0ACA9RAC9</accession>
<keyword evidence="2" id="KW-1185">Reference proteome</keyword>
<dbReference type="EMBL" id="CAJVQC010046836">
    <property type="protein sequence ID" value="CAG8783701.1"/>
    <property type="molecule type" value="Genomic_DNA"/>
</dbReference>
<dbReference type="Proteomes" id="UP000789920">
    <property type="component" value="Unassembled WGS sequence"/>
</dbReference>
<protein>
    <submittedName>
        <fullName evidence="1">14509_t:CDS:1</fullName>
    </submittedName>
</protein>
<evidence type="ECO:0000313" key="1">
    <source>
        <dbReference type="EMBL" id="CAG8783701.1"/>
    </source>
</evidence>
<proteinExistence type="predicted"/>
<evidence type="ECO:0000313" key="2">
    <source>
        <dbReference type="Proteomes" id="UP000789920"/>
    </source>
</evidence>
<gene>
    <name evidence="1" type="ORF">RPERSI_LOCUS17977</name>
</gene>
<reference evidence="1" key="1">
    <citation type="submission" date="2021-06" db="EMBL/GenBank/DDBJ databases">
        <authorList>
            <person name="Kallberg Y."/>
            <person name="Tangrot J."/>
            <person name="Rosling A."/>
        </authorList>
    </citation>
    <scope>NUCLEOTIDE SEQUENCE</scope>
    <source>
        <strain evidence="1">MA461A</strain>
    </source>
</reference>
<name>A0ACA9RAC9_9GLOM</name>
<comment type="caution">
    <text evidence="1">The sequence shown here is derived from an EMBL/GenBank/DDBJ whole genome shotgun (WGS) entry which is preliminary data.</text>
</comment>
<organism evidence="1 2">
    <name type="scientific">Racocetra persica</name>
    <dbReference type="NCBI Taxonomy" id="160502"/>
    <lineage>
        <taxon>Eukaryota</taxon>
        <taxon>Fungi</taxon>
        <taxon>Fungi incertae sedis</taxon>
        <taxon>Mucoromycota</taxon>
        <taxon>Glomeromycotina</taxon>
        <taxon>Glomeromycetes</taxon>
        <taxon>Diversisporales</taxon>
        <taxon>Gigasporaceae</taxon>
        <taxon>Racocetra</taxon>
    </lineage>
</organism>
<sequence>LPDILLIHLKRFSFDGPFRDKLDTNVFFPLKNLDLTSYVPTPIPQPTQIGSIPKMDIPGSGGSLQQTGPFIYDLYAVSNHYGGLNGGHYTACVRNRNEWHTFDDSRVSICNEKNVMVCL</sequence>
<feature type="non-terminal residue" evidence="1">
    <location>
        <position position="1"/>
    </location>
</feature>